<reference evidence="5" key="1">
    <citation type="journal article" date="2012" name="PLoS Genet.">
        <title>The genomes of the fungal plant pathogens Cladosporium fulvum and Dothistroma septosporum reveal adaptation to different hosts and lifestyles but also signatures of common ancestry.</title>
        <authorList>
            <person name="de Wit P.J.G.M."/>
            <person name="van der Burgt A."/>
            <person name="Oekmen B."/>
            <person name="Stergiopoulos I."/>
            <person name="Abd-Elsalam K.A."/>
            <person name="Aerts A.L."/>
            <person name="Bahkali A.H."/>
            <person name="Beenen H.G."/>
            <person name="Chettri P."/>
            <person name="Cox M.P."/>
            <person name="Datema E."/>
            <person name="de Vries R.P."/>
            <person name="Dhillon B."/>
            <person name="Ganley A.R."/>
            <person name="Griffiths S.A."/>
            <person name="Guo Y."/>
            <person name="Hamelin R.C."/>
            <person name="Henrissat B."/>
            <person name="Kabir M.S."/>
            <person name="Jashni M.K."/>
            <person name="Kema G."/>
            <person name="Klaubauf S."/>
            <person name="Lapidus A."/>
            <person name="Levasseur A."/>
            <person name="Lindquist E."/>
            <person name="Mehrabi R."/>
            <person name="Ohm R.A."/>
            <person name="Owen T.J."/>
            <person name="Salamov A."/>
            <person name="Schwelm A."/>
            <person name="Schijlen E."/>
            <person name="Sun H."/>
            <person name="van den Burg H.A."/>
            <person name="van Ham R.C.H.J."/>
            <person name="Zhang S."/>
            <person name="Goodwin S.B."/>
            <person name="Grigoriev I.V."/>
            <person name="Collemare J."/>
            <person name="Bradshaw R.E."/>
        </authorList>
    </citation>
    <scope>NUCLEOTIDE SEQUENCE [LARGE SCALE GENOMIC DNA]</scope>
    <source>
        <strain evidence="5">NZE10 / CBS 128990</strain>
    </source>
</reference>
<name>M2YPM4_DOTSN</name>
<dbReference type="HOGENOM" id="CLU_1081931_0_0_1"/>
<keyword evidence="5" id="KW-1185">Reference proteome</keyword>
<evidence type="ECO:0000313" key="4">
    <source>
        <dbReference type="EMBL" id="EME43571.1"/>
    </source>
</evidence>
<protein>
    <submittedName>
        <fullName evidence="4">Uncharacterized protein</fullName>
    </submittedName>
</protein>
<feature type="transmembrane region" description="Helical" evidence="2">
    <location>
        <begin position="214"/>
        <end position="236"/>
    </location>
</feature>
<accession>M2YPM4</accession>
<organism evidence="4 5">
    <name type="scientific">Dothistroma septosporum (strain NZE10 / CBS 128990)</name>
    <name type="common">Red band needle blight fungus</name>
    <name type="synonym">Mycosphaerella pini</name>
    <dbReference type="NCBI Taxonomy" id="675120"/>
    <lineage>
        <taxon>Eukaryota</taxon>
        <taxon>Fungi</taxon>
        <taxon>Dikarya</taxon>
        <taxon>Ascomycota</taxon>
        <taxon>Pezizomycotina</taxon>
        <taxon>Dothideomycetes</taxon>
        <taxon>Dothideomycetidae</taxon>
        <taxon>Mycosphaerellales</taxon>
        <taxon>Mycosphaerellaceae</taxon>
        <taxon>Dothistroma</taxon>
    </lineage>
</organism>
<keyword evidence="2" id="KW-1133">Transmembrane helix</keyword>
<evidence type="ECO:0000256" key="3">
    <source>
        <dbReference type="SAM" id="SignalP"/>
    </source>
</evidence>
<feature type="signal peptide" evidence="3">
    <location>
        <begin position="1"/>
        <end position="21"/>
    </location>
</feature>
<reference evidence="4 5" key="2">
    <citation type="journal article" date="2012" name="PLoS Pathog.">
        <title>Diverse lifestyles and strategies of plant pathogenesis encoded in the genomes of eighteen Dothideomycetes fungi.</title>
        <authorList>
            <person name="Ohm R.A."/>
            <person name="Feau N."/>
            <person name="Henrissat B."/>
            <person name="Schoch C.L."/>
            <person name="Horwitz B.A."/>
            <person name="Barry K.W."/>
            <person name="Condon B.J."/>
            <person name="Copeland A.C."/>
            <person name="Dhillon B."/>
            <person name="Glaser F."/>
            <person name="Hesse C.N."/>
            <person name="Kosti I."/>
            <person name="LaButti K."/>
            <person name="Lindquist E.A."/>
            <person name="Lucas S."/>
            <person name="Salamov A.A."/>
            <person name="Bradshaw R.E."/>
            <person name="Ciuffetti L."/>
            <person name="Hamelin R.C."/>
            <person name="Kema G.H.J."/>
            <person name="Lawrence C."/>
            <person name="Scott J.A."/>
            <person name="Spatafora J.W."/>
            <person name="Turgeon B.G."/>
            <person name="de Wit P.J.G.M."/>
            <person name="Zhong S."/>
            <person name="Goodwin S.B."/>
            <person name="Grigoriev I.V."/>
        </authorList>
    </citation>
    <scope>NUCLEOTIDE SEQUENCE [LARGE SCALE GENOMIC DNA]</scope>
    <source>
        <strain evidence="5">NZE10 / CBS 128990</strain>
    </source>
</reference>
<evidence type="ECO:0000313" key="5">
    <source>
        <dbReference type="Proteomes" id="UP000016933"/>
    </source>
</evidence>
<keyword evidence="2" id="KW-0472">Membrane</keyword>
<feature type="chain" id="PRO_5004030382" evidence="3">
    <location>
        <begin position="22"/>
        <end position="257"/>
    </location>
</feature>
<dbReference type="Proteomes" id="UP000016933">
    <property type="component" value="Unassembled WGS sequence"/>
</dbReference>
<dbReference type="AlphaFoldDB" id="M2YPM4"/>
<dbReference type="EMBL" id="KB446540">
    <property type="protein sequence ID" value="EME43571.1"/>
    <property type="molecule type" value="Genomic_DNA"/>
</dbReference>
<gene>
    <name evidence="4" type="ORF">DOTSEDRAFT_72818</name>
</gene>
<feature type="region of interest" description="Disordered" evidence="1">
    <location>
        <begin position="98"/>
        <end position="123"/>
    </location>
</feature>
<keyword evidence="3" id="KW-0732">Signal</keyword>
<keyword evidence="2" id="KW-0812">Transmembrane</keyword>
<evidence type="ECO:0000256" key="2">
    <source>
        <dbReference type="SAM" id="Phobius"/>
    </source>
</evidence>
<evidence type="ECO:0000256" key="1">
    <source>
        <dbReference type="SAM" id="MobiDB-lite"/>
    </source>
</evidence>
<sequence>MKVIIAAALAGLATMPAGVKSSKTTTLLSMSWQLPFGNDSGRILGCANTEAMFTSYFEAPAYSTFAGIITHPSISSIDKTEVAVPTTKQVTICEEAPATKSAPGLSRSSYREGSEWPNKTSVSKTSTSLASDLAGGKWTRSTITTPAPDTASKSTTVATCSTAFGINGVGNNGCIVGYPVPCAMCTCNTANSTAHENLDSVLDNLEGSYTTLKIVYYTLMLLLMPLQIASVILQIIGRLRPQNHRQGVGQGHGAGQA</sequence>
<proteinExistence type="predicted"/>